<feature type="compositionally biased region" description="Low complexity" evidence="2">
    <location>
        <begin position="393"/>
        <end position="402"/>
    </location>
</feature>
<feature type="compositionally biased region" description="Basic and acidic residues" evidence="2">
    <location>
        <begin position="79"/>
        <end position="88"/>
    </location>
</feature>
<evidence type="ECO:0000256" key="2">
    <source>
        <dbReference type="SAM" id="MobiDB-lite"/>
    </source>
</evidence>
<feature type="region of interest" description="Disordered" evidence="2">
    <location>
        <begin position="68"/>
        <end position="97"/>
    </location>
</feature>
<protein>
    <submittedName>
        <fullName evidence="3">Uncharacterized protein</fullName>
    </submittedName>
</protein>
<feature type="region of interest" description="Disordered" evidence="2">
    <location>
        <begin position="335"/>
        <end position="513"/>
    </location>
</feature>
<evidence type="ECO:0000313" key="3">
    <source>
        <dbReference type="EMBL" id="CAI2363396.1"/>
    </source>
</evidence>
<organism evidence="3 4">
    <name type="scientific">Euplotes crassus</name>
    <dbReference type="NCBI Taxonomy" id="5936"/>
    <lineage>
        <taxon>Eukaryota</taxon>
        <taxon>Sar</taxon>
        <taxon>Alveolata</taxon>
        <taxon>Ciliophora</taxon>
        <taxon>Intramacronucleata</taxon>
        <taxon>Spirotrichea</taxon>
        <taxon>Hypotrichia</taxon>
        <taxon>Euplotida</taxon>
        <taxon>Euplotidae</taxon>
        <taxon>Moneuplotes</taxon>
    </lineage>
</organism>
<reference evidence="3" key="1">
    <citation type="submission" date="2023-07" db="EMBL/GenBank/DDBJ databases">
        <authorList>
            <consortium name="AG Swart"/>
            <person name="Singh M."/>
            <person name="Singh A."/>
            <person name="Seah K."/>
            <person name="Emmerich C."/>
        </authorList>
    </citation>
    <scope>NUCLEOTIDE SEQUENCE</scope>
    <source>
        <strain evidence="3">DP1</strain>
    </source>
</reference>
<sequence length="685" mass="78304">MSGERGDSPSFEEIAIKIEQDDFPQGKRLKKAQKAIRKRSYSNDETLLEYQKNICQFGTSEEGLLVAPTCGSRNNHTKQRLEPKRESNKLPTHSSKRISFTGSYSSNHCESVSGMESTIGESASSLTFIQSLKECQTERRSHKAFKDKEYTQELAMLKDMNTFKDDLLRCFSTKLKTLQAENQSFRQQAAKDKSQIEMYKEESKAYQAKNNTLKSKLLHSVKFMTNTTSINEDSTSANILHKTLRENDELKDKVSQITQENEILRKLLNLHLENNSFKSFQNEIEIMEKEAQTEKGLIPSTVQEDLEKQSYKPILKTSIRDRVKRCKRKRTESFHYSDFGDTSPEDEEGQDTTLNKLRRKSQRISQFSSGYSMQAIENLRKEAENEQSEDKSAFSSSSSSKSDQGENEDKEKIEDKKEDEENQPVEQMKFDKRAKLCPQKRARIKSSDQVNTLKGISPLNFHKRTRSNESSEDDSFGFNLKKGGGYKMSMKAPENNEESTKDKNELPSSCENKIDIPENDEAYFSSFNKNPVSNSSIKKRIRRVNSLVDGKIDISAEDLPSSDFNKPTKIRYSIHSIIEEEKSKSSSSTSSVKSSDDLTFYFNMNPNSLKRKKSSFCTMTSVASQAQESESGEKTPGSTKRLPFFKIKKYTDSHLNFIGETPDKSISGKKRLRRKSMAIILKNLE</sequence>
<feature type="coiled-coil region" evidence="1">
    <location>
        <begin position="240"/>
        <end position="267"/>
    </location>
</feature>
<keyword evidence="1" id="KW-0175">Coiled coil</keyword>
<name>A0AAD1U7A9_EUPCR</name>
<feature type="coiled-coil region" evidence="1">
    <location>
        <begin position="168"/>
        <end position="216"/>
    </location>
</feature>
<feature type="compositionally biased region" description="Basic and acidic residues" evidence="2">
    <location>
        <begin position="378"/>
        <end position="392"/>
    </location>
</feature>
<feature type="compositionally biased region" description="Basic and acidic residues" evidence="2">
    <location>
        <begin position="403"/>
        <end position="416"/>
    </location>
</feature>
<feature type="region of interest" description="Disordered" evidence="2">
    <location>
        <begin position="620"/>
        <end position="640"/>
    </location>
</feature>
<evidence type="ECO:0000313" key="4">
    <source>
        <dbReference type="Proteomes" id="UP001295684"/>
    </source>
</evidence>
<dbReference type="AlphaFoldDB" id="A0AAD1U7A9"/>
<gene>
    <name evidence="3" type="ORF">ECRASSUSDP1_LOCUS4731</name>
</gene>
<comment type="caution">
    <text evidence="3">The sequence shown here is derived from an EMBL/GenBank/DDBJ whole genome shotgun (WGS) entry which is preliminary data.</text>
</comment>
<feature type="compositionally biased region" description="Polar residues" evidence="2">
    <location>
        <begin position="363"/>
        <end position="372"/>
    </location>
</feature>
<dbReference type="EMBL" id="CAMPGE010004546">
    <property type="protein sequence ID" value="CAI2363396.1"/>
    <property type="molecule type" value="Genomic_DNA"/>
</dbReference>
<accession>A0AAD1U7A9</accession>
<keyword evidence="4" id="KW-1185">Reference proteome</keyword>
<feature type="compositionally biased region" description="Polar residues" evidence="2">
    <location>
        <begin position="620"/>
        <end position="629"/>
    </location>
</feature>
<dbReference type="Proteomes" id="UP001295684">
    <property type="component" value="Unassembled WGS sequence"/>
</dbReference>
<evidence type="ECO:0000256" key="1">
    <source>
        <dbReference type="SAM" id="Coils"/>
    </source>
</evidence>
<proteinExistence type="predicted"/>